<evidence type="ECO:0000313" key="1">
    <source>
        <dbReference type="EMBL" id="CAG9289928.1"/>
    </source>
</evidence>
<dbReference type="EMBL" id="OU594946">
    <property type="protein sequence ID" value="CAG9289928.1"/>
    <property type="molecule type" value="Genomic_DNA"/>
</dbReference>
<sequence length="436" mass="48729">MQYTKPLQSLMTAMVRVELIGLDHESVSVSGSGNRPHQTKQISFRAFDCSSTLPPVDRVHGSDGHQQASIHALESANQAVHDIIRNTSDRDVLVASLDSLVDFLNQASCQQSSSCLWDQLAASISLSFHPRRIRNTIRDYLQEFSALRTRMIDSVMDSPYPVLMAEQRFAELVGQAIRFQLRMLLNEKPPRLSPQDLDYDLWSQRYSKVNDLIVMELSEGQSNGSVDDGCISALVSNALCVLYEFFGPNFLDHSTPTLTVPTVFCQLPSSNQGITREKGRSSNGLTTNLTNVVRDIEEACSFLAAAQATVFLRDLWTAPGVAREISRRGGWTETEDYATMSWKFDLWKLCPNDAHLVVLSNHTALFQRLEHLATRMMTPQRDCQSALQALETRFRLRTKQASLLSRYPEIGVAAETLQQGLAVANFPTVRSANTTI</sequence>
<name>A0A8J9SUB7_PHATR</name>
<organism evidence="1">
    <name type="scientific">Phaeodactylum tricornutum</name>
    <name type="common">Diatom</name>
    <dbReference type="NCBI Taxonomy" id="2850"/>
    <lineage>
        <taxon>Eukaryota</taxon>
        <taxon>Sar</taxon>
        <taxon>Stramenopiles</taxon>
        <taxon>Ochrophyta</taxon>
        <taxon>Bacillariophyta</taxon>
        <taxon>Bacillariophyceae</taxon>
        <taxon>Bacillariophycidae</taxon>
        <taxon>Naviculales</taxon>
        <taxon>Phaeodactylaceae</taxon>
        <taxon>Phaeodactylum</taxon>
    </lineage>
</organism>
<dbReference type="AlphaFoldDB" id="A0A8J9SUB7"/>
<proteinExistence type="predicted"/>
<accession>A0A8J9SUB7</accession>
<protein>
    <submittedName>
        <fullName evidence="1">Uncharacterized protein</fullName>
    </submittedName>
</protein>
<dbReference type="Proteomes" id="UP000836788">
    <property type="component" value="Chromosome 5"/>
</dbReference>
<gene>
    <name evidence="1" type="ORF">PTTT1_LOCUS43202</name>
</gene>
<reference evidence="1" key="1">
    <citation type="submission" date="2022-02" db="EMBL/GenBank/DDBJ databases">
        <authorList>
            <person name="Giguere J D."/>
        </authorList>
    </citation>
    <scope>NUCLEOTIDE SEQUENCE</scope>
    <source>
        <strain evidence="1">CCAP 1055/1</strain>
    </source>
</reference>